<gene>
    <name evidence="2" type="ORF">H9Y04_22765</name>
</gene>
<sequence>MSITSPIPVLRAADGTQLRLDGDALLLHRKTEELRIPLAAIARLHIEGRSLAVGLTAAAGAVPVVHRVEDVSEAAAKLFAEAVDALLPEPRDGTDGSALVTVRAITESPREKDRRRRRILTAVIAFVCLVLAVAVGLHGEWSLVPAIVLVGPVGGFLTVVGADLARLEYLAWQLPRHGVTVEAGQAGETRILGGAFRVFVYTDLHGVHRSVYDRSRSATLQVAYRPDRPDIVTVCTSRAARVRGAGAALAVLFFGLLVTAATVTVAVGAFLGWYPEY</sequence>
<feature type="transmembrane region" description="Helical" evidence="1">
    <location>
        <begin position="247"/>
        <end position="274"/>
    </location>
</feature>
<dbReference type="EMBL" id="JACTVJ010000011">
    <property type="protein sequence ID" value="MBC9715375.1"/>
    <property type="molecule type" value="Genomic_DNA"/>
</dbReference>
<organism evidence="2 3">
    <name type="scientific">Streptomyces polyasparticus</name>
    <dbReference type="NCBI Taxonomy" id="2767826"/>
    <lineage>
        <taxon>Bacteria</taxon>
        <taxon>Bacillati</taxon>
        <taxon>Actinomycetota</taxon>
        <taxon>Actinomycetes</taxon>
        <taxon>Kitasatosporales</taxon>
        <taxon>Streptomycetaceae</taxon>
        <taxon>Streptomyces</taxon>
    </lineage>
</organism>
<keyword evidence="3" id="KW-1185">Reference proteome</keyword>
<feature type="transmembrane region" description="Helical" evidence="1">
    <location>
        <begin position="143"/>
        <end position="165"/>
    </location>
</feature>
<accession>A0ABR7SKY6</accession>
<reference evidence="2 3" key="1">
    <citation type="submission" date="2020-08" db="EMBL/GenBank/DDBJ databases">
        <title>Genemic of Streptomyces polyaspartic.</title>
        <authorList>
            <person name="Liu W."/>
        </authorList>
    </citation>
    <scope>NUCLEOTIDE SEQUENCE [LARGE SCALE GENOMIC DNA]</scope>
    <source>
        <strain evidence="2 3">TRM66268-LWL</strain>
    </source>
</reference>
<name>A0ABR7SKY6_9ACTN</name>
<keyword evidence="1" id="KW-1133">Transmembrane helix</keyword>
<dbReference type="Proteomes" id="UP000642284">
    <property type="component" value="Unassembled WGS sequence"/>
</dbReference>
<keyword evidence="1" id="KW-0812">Transmembrane</keyword>
<evidence type="ECO:0000256" key="1">
    <source>
        <dbReference type="SAM" id="Phobius"/>
    </source>
</evidence>
<protein>
    <recommendedName>
        <fullName evidence="4">Integral membrane protein</fullName>
    </recommendedName>
</protein>
<evidence type="ECO:0000313" key="3">
    <source>
        <dbReference type="Proteomes" id="UP000642284"/>
    </source>
</evidence>
<comment type="caution">
    <text evidence="2">The sequence shown here is derived from an EMBL/GenBank/DDBJ whole genome shotgun (WGS) entry which is preliminary data.</text>
</comment>
<keyword evidence="1" id="KW-0472">Membrane</keyword>
<evidence type="ECO:0000313" key="2">
    <source>
        <dbReference type="EMBL" id="MBC9715375.1"/>
    </source>
</evidence>
<feature type="transmembrane region" description="Helical" evidence="1">
    <location>
        <begin position="119"/>
        <end position="137"/>
    </location>
</feature>
<evidence type="ECO:0008006" key="4">
    <source>
        <dbReference type="Google" id="ProtNLM"/>
    </source>
</evidence>
<proteinExistence type="predicted"/>
<dbReference type="RefSeq" id="WP_187815837.1">
    <property type="nucleotide sequence ID" value="NZ_JACTVJ010000011.1"/>
</dbReference>